<dbReference type="Pfam" id="PF00533">
    <property type="entry name" value="BRCT"/>
    <property type="match status" value="1"/>
</dbReference>
<dbReference type="GO" id="GO:0003684">
    <property type="term" value="F:damaged DNA binding"/>
    <property type="evidence" value="ECO:0007669"/>
    <property type="project" value="InterPro"/>
</dbReference>
<comment type="subcellular location">
    <subcellularLocation>
        <location evidence="1">Nucleus</location>
    </subcellularLocation>
</comment>
<dbReference type="Pfam" id="PF01834">
    <property type="entry name" value="XRCC1_N"/>
    <property type="match status" value="1"/>
</dbReference>
<dbReference type="InterPro" id="IPR001357">
    <property type="entry name" value="BRCT_dom"/>
</dbReference>
<dbReference type="Gene3D" id="2.60.120.260">
    <property type="entry name" value="Galactose-binding domain-like"/>
    <property type="match status" value="1"/>
</dbReference>
<organism evidence="8 9">
    <name type="scientific">Ceratodon purpureus</name>
    <name type="common">Fire moss</name>
    <name type="synonym">Dicranum purpureum</name>
    <dbReference type="NCBI Taxonomy" id="3225"/>
    <lineage>
        <taxon>Eukaryota</taxon>
        <taxon>Viridiplantae</taxon>
        <taxon>Streptophyta</taxon>
        <taxon>Embryophyta</taxon>
        <taxon>Bryophyta</taxon>
        <taxon>Bryophytina</taxon>
        <taxon>Bryopsida</taxon>
        <taxon>Dicranidae</taxon>
        <taxon>Pseudoditrichales</taxon>
        <taxon>Ditrichaceae</taxon>
        <taxon>Ceratodon</taxon>
    </lineage>
</organism>
<keyword evidence="9" id="KW-1185">Reference proteome</keyword>
<evidence type="ECO:0000256" key="5">
    <source>
        <dbReference type="ARBA" id="ARBA00023242"/>
    </source>
</evidence>
<feature type="region of interest" description="Disordered" evidence="6">
    <location>
        <begin position="176"/>
        <end position="222"/>
    </location>
</feature>
<evidence type="ECO:0000256" key="3">
    <source>
        <dbReference type="ARBA" id="ARBA00022763"/>
    </source>
</evidence>
<dbReference type="Proteomes" id="UP000822688">
    <property type="component" value="Chromosome 7"/>
</dbReference>
<evidence type="ECO:0000313" key="9">
    <source>
        <dbReference type="Proteomes" id="UP000822688"/>
    </source>
</evidence>
<keyword evidence="4" id="KW-0234">DNA repair</keyword>
<proteinExistence type="predicted"/>
<evidence type="ECO:0000256" key="6">
    <source>
        <dbReference type="SAM" id="MobiDB-lite"/>
    </source>
</evidence>
<dbReference type="AlphaFoldDB" id="A0A8T0H8H3"/>
<comment type="caution">
    <text evidence="8">The sequence shown here is derived from an EMBL/GenBank/DDBJ whole genome shotgun (WGS) entry which is preliminary data.</text>
</comment>
<evidence type="ECO:0000313" key="8">
    <source>
        <dbReference type="EMBL" id="KAG0567713.1"/>
    </source>
</evidence>
<dbReference type="SUPFAM" id="SSF52113">
    <property type="entry name" value="BRCT domain"/>
    <property type="match status" value="1"/>
</dbReference>
<dbReference type="PANTHER" id="PTHR11370:SF5">
    <property type="entry name" value="DNA REPAIR PROTEIN XRCC1"/>
    <property type="match status" value="1"/>
</dbReference>
<dbReference type="GO" id="GO:0000012">
    <property type="term" value="P:single strand break repair"/>
    <property type="evidence" value="ECO:0007669"/>
    <property type="project" value="InterPro"/>
</dbReference>
<keyword evidence="2" id="KW-0677">Repeat</keyword>
<dbReference type="GO" id="GO:0005634">
    <property type="term" value="C:nucleus"/>
    <property type="evidence" value="ECO:0007669"/>
    <property type="project" value="UniProtKB-SubCell"/>
</dbReference>
<feature type="compositionally biased region" description="Basic and acidic residues" evidence="6">
    <location>
        <begin position="203"/>
        <end position="222"/>
    </location>
</feature>
<dbReference type="InterPro" id="IPR036420">
    <property type="entry name" value="BRCT_dom_sf"/>
</dbReference>
<feature type="region of interest" description="Disordered" evidence="6">
    <location>
        <begin position="260"/>
        <end position="375"/>
    </location>
</feature>
<dbReference type="EMBL" id="CM026428">
    <property type="protein sequence ID" value="KAG0567713.1"/>
    <property type="molecule type" value="Genomic_DNA"/>
</dbReference>
<evidence type="ECO:0000256" key="2">
    <source>
        <dbReference type="ARBA" id="ARBA00022737"/>
    </source>
</evidence>
<feature type="domain" description="BRCT" evidence="7">
    <location>
        <begin position="377"/>
        <end position="465"/>
    </location>
</feature>
<feature type="compositionally biased region" description="Basic and acidic residues" evidence="6">
    <location>
        <begin position="323"/>
        <end position="337"/>
    </location>
</feature>
<evidence type="ECO:0000256" key="4">
    <source>
        <dbReference type="ARBA" id="ARBA00023204"/>
    </source>
</evidence>
<keyword evidence="5" id="KW-0539">Nucleus</keyword>
<dbReference type="Gene3D" id="3.40.50.10190">
    <property type="entry name" value="BRCT domain"/>
    <property type="match status" value="1"/>
</dbReference>
<dbReference type="GO" id="GO:0006284">
    <property type="term" value="P:base-excision repair"/>
    <property type="evidence" value="ECO:0007669"/>
    <property type="project" value="InterPro"/>
</dbReference>
<dbReference type="SUPFAM" id="SSF49785">
    <property type="entry name" value="Galactose-binding domain-like"/>
    <property type="match status" value="1"/>
</dbReference>
<accession>A0A8T0H8H3</accession>
<dbReference type="PROSITE" id="PS50172">
    <property type="entry name" value="BRCT"/>
    <property type="match status" value="1"/>
</dbReference>
<keyword evidence="3" id="KW-0227">DNA damage</keyword>
<feature type="compositionally biased region" description="Basic and acidic residues" evidence="6">
    <location>
        <begin position="347"/>
        <end position="375"/>
    </location>
</feature>
<dbReference type="CDD" id="cd17725">
    <property type="entry name" value="BRCT_XRCC1_rpt1"/>
    <property type="match status" value="1"/>
</dbReference>
<dbReference type="PANTHER" id="PTHR11370">
    <property type="entry name" value="DNA-REPAIR PROTEIN XRCC1"/>
    <property type="match status" value="1"/>
</dbReference>
<name>A0A8T0H8H3_CERPU</name>
<protein>
    <recommendedName>
        <fullName evidence="7">BRCT domain-containing protein</fullName>
    </recommendedName>
</protein>
<dbReference type="SMART" id="SM00292">
    <property type="entry name" value="BRCT"/>
    <property type="match status" value="1"/>
</dbReference>
<dbReference type="InterPro" id="IPR008979">
    <property type="entry name" value="Galactose-bd-like_sf"/>
</dbReference>
<dbReference type="InterPro" id="IPR002706">
    <property type="entry name" value="Xrcc1_N"/>
</dbReference>
<sequence>MGQEEQVVEWVVGSVSSESEVHSAVNVLGRDLDKPWLTERPTDDAWLVLEPRPPTAFNRVEVVNAGSAVLEIHGLREDVEGDDVDGDYELLLSAQQVMSVKDLIRKSNRNQAFTYDIEGTHKLASVAAQQRWRKIRVSCRQPLGTSEHRASIGLAYINFTSCHCESKPSNLTQYHNNQNLKPKPAVINTKRKLPSWLSTSEPKSAEEVPEKKPRSSYDQDMDVKVIDSDVEEARKNSSGAEVIQPEQGGSCNLEHVQSEARVADNDDTEDKPISSLKKRSPATKETGGKQTKRAKSDKGSHIDGQSQPIKLSGTSQNEDNELDRDRVKRKSDKEKLVQESSQRKLPLSREGKGKASREENQVLRDFHPGSKNGSEREFSKLLEGVIFTISGIQNPERGQLRSKGLEMGAQYLPDWSTDCTLLVCAYMDTPKFKQVQADGGSIVSKDWILECYKKHMLVDFERFVLNKGRPWRLSDIVLKRKKVNCGSEEEIRKWAQEDLTSIIDWLQQQDTKPEPEELVFTAAQGILVCLEDAVKSLTENRGLSSIIENWGFLPRAVKELAAIEEGEGGCTTTSKSTLQEAERLKGIYEETLKEFLSSSRKLTNLIDEKKTLRNGEGEVDDDATEVMSDVDSQETVDYDSDDTTVMDSETIEECTKNLMERFANKVK</sequence>
<feature type="region of interest" description="Disordered" evidence="6">
    <location>
        <begin position="232"/>
        <end position="251"/>
    </location>
</feature>
<feature type="compositionally biased region" description="Polar residues" evidence="6">
    <location>
        <begin position="303"/>
        <end position="317"/>
    </location>
</feature>
<dbReference type="GO" id="GO:0006303">
    <property type="term" value="P:double-strand break repair via nonhomologous end joining"/>
    <property type="evidence" value="ECO:0007669"/>
    <property type="project" value="InterPro"/>
</dbReference>
<evidence type="ECO:0000256" key="1">
    <source>
        <dbReference type="ARBA" id="ARBA00004123"/>
    </source>
</evidence>
<evidence type="ECO:0000259" key="7">
    <source>
        <dbReference type="PROSITE" id="PS50172"/>
    </source>
</evidence>
<reference evidence="8" key="1">
    <citation type="submission" date="2020-06" db="EMBL/GenBank/DDBJ databases">
        <title>WGS assembly of Ceratodon purpureus strain R40.</title>
        <authorList>
            <person name="Carey S.B."/>
            <person name="Jenkins J."/>
            <person name="Shu S."/>
            <person name="Lovell J.T."/>
            <person name="Sreedasyam A."/>
            <person name="Maumus F."/>
            <person name="Tiley G.P."/>
            <person name="Fernandez-Pozo N."/>
            <person name="Barry K."/>
            <person name="Chen C."/>
            <person name="Wang M."/>
            <person name="Lipzen A."/>
            <person name="Daum C."/>
            <person name="Saski C.A."/>
            <person name="Payton A.C."/>
            <person name="Mcbreen J.C."/>
            <person name="Conrad R.E."/>
            <person name="Kollar L.M."/>
            <person name="Olsson S."/>
            <person name="Huttunen S."/>
            <person name="Landis J.B."/>
            <person name="Wickett N.J."/>
            <person name="Johnson M.G."/>
            <person name="Rensing S.A."/>
            <person name="Grimwood J."/>
            <person name="Schmutz J."/>
            <person name="Mcdaniel S.F."/>
        </authorList>
    </citation>
    <scope>NUCLEOTIDE SEQUENCE</scope>
    <source>
        <strain evidence="8">R40</strain>
    </source>
</reference>
<dbReference type="InterPro" id="IPR045080">
    <property type="entry name" value="BRCT_XRCC1_rpt1"/>
</dbReference>
<gene>
    <name evidence="8" type="ORF">KC19_7G155000</name>
</gene>